<feature type="compositionally biased region" description="Basic residues" evidence="1">
    <location>
        <begin position="113"/>
        <end position="123"/>
    </location>
</feature>
<proteinExistence type="predicted"/>
<feature type="compositionally biased region" description="Basic and acidic residues" evidence="1">
    <location>
        <begin position="16"/>
        <end position="27"/>
    </location>
</feature>
<feature type="region of interest" description="Disordered" evidence="1">
    <location>
        <begin position="1"/>
        <end position="170"/>
    </location>
</feature>
<accession>A0AB34H7Y7</accession>
<gene>
    <name evidence="2" type="ORF">J1605_005133</name>
</gene>
<evidence type="ECO:0000256" key="1">
    <source>
        <dbReference type="SAM" id="MobiDB-lite"/>
    </source>
</evidence>
<evidence type="ECO:0000313" key="2">
    <source>
        <dbReference type="EMBL" id="KAJ8788837.1"/>
    </source>
</evidence>
<protein>
    <submittedName>
        <fullName evidence="2">Uncharacterized protein</fullName>
    </submittedName>
</protein>
<dbReference type="Proteomes" id="UP001159641">
    <property type="component" value="Unassembled WGS sequence"/>
</dbReference>
<organism evidence="2 3">
    <name type="scientific">Eschrichtius robustus</name>
    <name type="common">California gray whale</name>
    <name type="synonym">Eschrichtius gibbosus</name>
    <dbReference type="NCBI Taxonomy" id="9764"/>
    <lineage>
        <taxon>Eukaryota</taxon>
        <taxon>Metazoa</taxon>
        <taxon>Chordata</taxon>
        <taxon>Craniata</taxon>
        <taxon>Vertebrata</taxon>
        <taxon>Euteleostomi</taxon>
        <taxon>Mammalia</taxon>
        <taxon>Eutheria</taxon>
        <taxon>Laurasiatheria</taxon>
        <taxon>Artiodactyla</taxon>
        <taxon>Whippomorpha</taxon>
        <taxon>Cetacea</taxon>
        <taxon>Mysticeti</taxon>
        <taxon>Eschrichtiidae</taxon>
        <taxon>Eschrichtius</taxon>
    </lineage>
</organism>
<reference evidence="2 3" key="1">
    <citation type="submission" date="2022-11" db="EMBL/GenBank/DDBJ databases">
        <title>Whole genome sequence of Eschrichtius robustus ER-17-0199.</title>
        <authorList>
            <person name="Bruniche-Olsen A."/>
            <person name="Black A.N."/>
            <person name="Fields C.J."/>
            <person name="Walden K."/>
            <person name="Dewoody J.A."/>
        </authorList>
    </citation>
    <scope>NUCLEOTIDE SEQUENCE [LARGE SCALE GENOMIC DNA]</scope>
    <source>
        <strain evidence="2">ER-17-0199</strain>
        <tissue evidence="2">Blubber</tissue>
    </source>
</reference>
<dbReference type="AlphaFoldDB" id="A0AB34H7Y7"/>
<feature type="compositionally biased region" description="Low complexity" evidence="1">
    <location>
        <begin position="1"/>
        <end position="15"/>
    </location>
</feature>
<sequence length="216" mass="22632">MGGPAPLARPGGLSAAEERPRPRDCGRPTRLTPPPPWRAPRSRLRYPVGPAPRRRPQAVPVQGARPLGMRGRGDAGTRGRGDSGTRGGRGRRECGRPWAVGTLAAGRSSARPGRGRPRGRWARPRPPPGPALRALRAPPPGTAPPSALEADAQPRRGPSSGRGQRGCVARDRCGEERCVRRLGRGVGAAGRGPRGGSGLSGGGGVERSEGLFFFMR</sequence>
<feature type="compositionally biased region" description="Gly residues" evidence="1">
    <location>
        <begin position="185"/>
        <end position="205"/>
    </location>
</feature>
<feature type="compositionally biased region" description="Low complexity" evidence="1">
    <location>
        <begin position="103"/>
        <end position="112"/>
    </location>
</feature>
<name>A0AB34H7Y7_ESCRO</name>
<feature type="region of interest" description="Disordered" evidence="1">
    <location>
        <begin position="185"/>
        <end position="216"/>
    </location>
</feature>
<feature type="compositionally biased region" description="Basic and acidic residues" evidence="1">
    <location>
        <begin position="71"/>
        <end position="83"/>
    </location>
</feature>
<dbReference type="EMBL" id="JAIQCJ010001564">
    <property type="protein sequence ID" value="KAJ8788837.1"/>
    <property type="molecule type" value="Genomic_DNA"/>
</dbReference>
<feature type="compositionally biased region" description="Low complexity" evidence="1">
    <location>
        <begin position="155"/>
        <end position="166"/>
    </location>
</feature>
<evidence type="ECO:0000313" key="3">
    <source>
        <dbReference type="Proteomes" id="UP001159641"/>
    </source>
</evidence>
<comment type="caution">
    <text evidence="2">The sequence shown here is derived from an EMBL/GenBank/DDBJ whole genome shotgun (WGS) entry which is preliminary data.</text>
</comment>
<keyword evidence="3" id="KW-1185">Reference proteome</keyword>